<dbReference type="GO" id="GO:0033178">
    <property type="term" value="C:proton-transporting two-sector ATPase complex, catalytic domain"/>
    <property type="evidence" value="ECO:0007669"/>
    <property type="project" value="InterPro"/>
</dbReference>
<dbReference type="GO" id="GO:0042777">
    <property type="term" value="P:proton motive force-driven plasma membrane ATP synthesis"/>
    <property type="evidence" value="ECO:0007669"/>
    <property type="project" value="UniProtKB-UniRule"/>
</dbReference>
<sequence>MADLGAEDKLKQICDALRIETLKPAEDEADAIVRNAKEQAKRIIDEAQERAAQVIASAQQEVDSKLKQGESALAQAGKRSLESLKQAIENKVFKESLAEWLDNALADPEASAKLVAALIQAIEDQGISGDLTAYIGKHVATRAVNELLGKSVLAKLKGKGVAIGKFIGGVQLKVEDKNWVLDLSSDTLLDLLMRYLQKDFREMIFQGS</sequence>
<proteinExistence type="inferred from homology"/>
<dbReference type="AlphaFoldDB" id="A0A3B0PPN8"/>
<dbReference type="InterPro" id="IPR002842">
    <property type="entry name" value="ATPase_V1_Esu"/>
</dbReference>
<evidence type="ECO:0000256" key="5">
    <source>
        <dbReference type="ARBA" id="ARBA00023310"/>
    </source>
</evidence>
<dbReference type="Proteomes" id="UP000258476">
    <property type="component" value="Chromosome"/>
</dbReference>
<accession>A0A3B0PPN8</accession>
<keyword evidence="2 6" id="KW-0813">Transport</keyword>
<keyword evidence="4 6" id="KW-0406">Ion transport</keyword>
<keyword evidence="8" id="KW-1185">Reference proteome</keyword>
<comment type="function">
    <text evidence="6">Produces ATP from ADP in the presence of a proton gradient across the membrane.</text>
</comment>
<dbReference type="NCBIfam" id="NF002170">
    <property type="entry name" value="PRK01005.1"/>
    <property type="match status" value="1"/>
</dbReference>
<evidence type="ECO:0000256" key="3">
    <source>
        <dbReference type="ARBA" id="ARBA00022781"/>
    </source>
</evidence>
<keyword evidence="3 6" id="KW-0375">Hydrogen ion transport</keyword>
<evidence type="ECO:0000256" key="2">
    <source>
        <dbReference type="ARBA" id="ARBA00022448"/>
    </source>
</evidence>
<evidence type="ECO:0000256" key="4">
    <source>
        <dbReference type="ARBA" id="ARBA00023065"/>
    </source>
</evidence>
<dbReference type="OrthoDB" id="21003at2"/>
<dbReference type="GO" id="GO:0046933">
    <property type="term" value="F:proton-transporting ATP synthase activity, rotational mechanism"/>
    <property type="evidence" value="ECO:0007669"/>
    <property type="project" value="UniProtKB-UniRule"/>
</dbReference>
<dbReference type="KEGG" id="chla:C834K_0706"/>
<dbReference type="InterPro" id="IPR009335">
    <property type="entry name" value="T3SS_HrpE/ATPase_suE"/>
</dbReference>
<gene>
    <name evidence="6" type="primary">atpE</name>
    <name evidence="7" type="ORF">C834K_0706</name>
</gene>
<organism evidence="7 8">
    <name type="scientific">Chlamydia poikilotherma</name>
    <dbReference type="NCBI Taxonomy" id="1967783"/>
    <lineage>
        <taxon>Bacteria</taxon>
        <taxon>Pseudomonadati</taxon>
        <taxon>Chlamydiota</taxon>
        <taxon>Chlamydiia</taxon>
        <taxon>Chlamydiales</taxon>
        <taxon>Chlamydiaceae</taxon>
        <taxon>Chlamydia/Chlamydophila group</taxon>
        <taxon>Chlamydia</taxon>
    </lineage>
</organism>
<evidence type="ECO:0000256" key="1">
    <source>
        <dbReference type="ARBA" id="ARBA00005901"/>
    </source>
</evidence>
<dbReference type="GO" id="GO:0005524">
    <property type="term" value="F:ATP binding"/>
    <property type="evidence" value="ECO:0007669"/>
    <property type="project" value="UniProtKB-UniRule"/>
</dbReference>
<dbReference type="RefSeq" id="WP_117274450.1">
    <property type="nucleotide sequence ID" value="NZ_LS992154.1"/>
</dbReference>
<protein>
    <recommendedName>
        <fullName evidence="6">V-type proton ATPase subunit E</fullName>
    </recommendedName>
    <alternativeName>
        <fullName evidence="6">V-ATPase subunit E</fullName>
    </alternativeName>
</protein>
<evidence type="ECO:0000256" key="6">
    <source>
        <dbReference type="HAMAP-Rule" id="MF_00311"/>
    </source>
</evidence>
<comment type="similarity">
    <text evidence="1 6">Belongs to the V-ATPase E subunit family.</text>
</comment>
<evidence type="ECO:0000313" key="7">
    <source>
        <dbReference type="EMBL" id="SYX09153.1"/>
    </source>
</evidence>
<dbReference type="HAMAP" id="MF_00311">
    <property type="entry name" value="ATP_synth_E_arch"/>
    <property type="match status" value="1"/>
</dbReference>
<reference evidence="8" key="1">
    <citation type="submission" date="2017-11" db="EMBL/GenBank/DDBJ databases">
        <authorList>
            <person name="Seth-Smith MB H."/>
        </authorList>
    </citation>
    <scope>NUCLEOTIDE SEQUENCE [LARGE SCALE GENOMIC DNA]</scope>
</reference>
<evidence type="ECO:0000313" key="8">
    <source>
        <dbReference type="Proteomes" id="UP000258476"/>
    </source>
</evidence>
<dbReference type="Gene3D" id="1.20.5.2950">
    <property type="match status" value="1"/>
</dbReference>
<dbReference type="Pfam" id="PF06188">
    <property type="entry name" value="HrpE"/>
    <property type="match status" value="1"/>
</dbReference>
<dbReference type="GO" id="GO:0046961">
    <property type="term" value="F:proton-transporting ATPase activity, rotational mechanism"/>
    <property type="evidence" value="ECO:0007669"/>
    <property type="project" value="InterPro"/>
</dbReference>
<dbReference type="EMBL" id="LS992154">
    <property type="protein sequence ID" value="SYX09153.1"/>
    <property type="molecule type" value="Genomic_DNA"/>
</dbReference>
<keyword evidence="5 6" id="KW-0066">ATP synthesis</keyword>
<name>A0A3B0PPN8_9CHLA</name>